<dbReference type="Pfam" id="PF05593">
    <property type="entry name" value="RHS_repeat"/>
    <property type="match status" value="2"/>
</dbReference>
<dbReference type="Pfam" id="PF07591">
    <property type="entry name" value="PT-HINT"/>
    <property type="match status" value="1"/>
</dbReference>
<reference evidence="5" key="1">
    <citation type="submission" date="2021-01" db="EMBL/GenBank/DDBJ databases">
        <title>Whole genome shotgun sequence of Rhizocola hellebori NBRC 109834.</title>
        <authorList>
            <person name="Komaki H."/>
            <person name="Tamura T."/>
        </authorList>
    </citation>
    <scope>NUCLEOTIDE SEQUENCE</scope>
    <source>
        <strain evidence="5">NBRC 109834</strain>
    </source>
</reference>
<evidence type="ECO:0000256" key="1">
    <source>
        <dbReference type="ARBA" id="ARBA00022737"/>
    </source>
</evidence>
<feature type="transmembrane region" description="Helical" evidence="3">
    <location>
        <begin position="872"/>
        <end position="893"/>
    </location>
</feature>
<dbReference type="Pfam" id="PF25023">
    <property type="entry name" value="TEN_YD-shell"/>
    <property type="match status" value="1"/>
</dbReference>
<dbReference type="SMART" id="SM00306">
    <property type="entry name" value="HintN"/>
    <property type="match status" value="1"/>
</dbReference>
<dbReference type="PANTHER" id="PTHR32305:SF17">
    <property type="entry name" value="TRNA NUCLEASE WAPA"/>
    <property type="match status" value="1"/>
</dbReference>
<evidence type="ECO:0000256" key="2">
    <source>
        <dbReference type="SAM" id="MobiDB-lite"/>
    </source>
</evidence>
<dbReference type="InterPro" id="IPR006530">
    <property type="entry name" value="YD"/>
</dbReference>
<dbReference type="InterPro" id="IPR031325">
    <property type="entry name" value="RHS_repeat"/>
</dbReference>
<dbReference type="PANTHER" id="PTHR32305">
    <property type="match status" value="1"/>
</dbReference>
<dbReference type="InterPro" id="IPR036844">
    <property type="entry name" value="Hint_dom_sf"/>
</dbReference>
<feature type="transmembrane region" description="Helical" evidence="3">
    <location>
        <begin position="905"/>
        <end position="930"/>
    </location>
</feature>
<sequence length="1289" mass="134605">MRSLVLTPLPQSHVAAERILLRHPGQATESLTESYLYTTGGWLLKAVSPDPSRGSTINGYNNVGEVISTTDAVTNVTQCAYDFAGRKVLTTLPDGSKRKTIVDAGTGRPIAQQELSAANAVLRTNSVTYDANGNVLSATDGRGTVQSFSYDALGRVTQAVQPISATDSITASFGYDANGSRTRFTDGRNNTFRTTYNSWNLPEAQVDPGNSTFLTAYDSLGRVDNTLSPGGVRLTNHYDLMSNLTSVTGTGAEVSTVDKTYGYDSLGRVTSVSGSGGSNNLTYDDRGLPTSVTGPSGNSSFSWTADGLLASRTDAAATTSYTYDAAGRLATAANSSAGLNLALTYNNLSQPSQITYGSNQNRRILGYDTLHRLESDELKTAAGTSIAKITYGWDANDNETSKTTTGFAGSSANTYTYDWADRIVSWNATVYAYDKSGNRTQAGGKTFTYDAANRLQSASDGTTYQYTARGTLSRTTVGTVSTDTLSDAFNQVTRQYSTATQYSDYSYDGFGRVFQAGFAYSGTGNDLAADPAATYIRGPGGELLGSKTGANATYAWTDLHTDVVAQFTATGTTLAGSTTYEPFGKVTATGGTQGNLGYQSAWTDPQTKRVNMHARWYNTDTGQFDSRDTTSQSPLPASINANRFAYANANPLTRVDPTGHASDVTGGGGWSVDPAENEEGLDPCRRSADWYYRHGGGLAPPCVTSPTRDVNTGNPGFPGRTGNTVNGCAHGNYDWIFENCTGVGTYNGGNFSCVADVTHEVEMCFTKEQMGGVSPVLFGSELDLAVGRRGGYGDDPTTAQILMGVVLQQAINVAAQRQADLDQRNTDAKSAADCQASWACRNAGWVGTVVGAVAGTIAGAVCLAVTAGAGSIFCGALGGLVGGFVGSLTTGAMQGKHGAELWVGAAIDGLIGAAVGLVTLGLGAGLGVLIRKGLGTVAGQAFSGAIRSSVSNAGAKLANTALGRITAAARGLVAKAEEKFGKCTVATAAQAVTAGASAAATAHSFSPDTEVLMADGTTKALKDIKVGDEVTATDPTTEQTTAQLVTALHVNLDNDLIDVTVSLDQPEASERNGVGNGDRSTRGPTATLHTTDHHPFWDSTAKQWVNAAQLRPGNSTLVGPDGQTVHVTALHEVVGVKQMRDLTVAALHTYYVVAGNTPVLVHNCGEKYVTYTKTHPETGQVYTGRSYGTGTPEQIVAARDAGHHMNDKGFGPAVLDQFQDATLPHASRHSDPAYQAIRGREQGLIDFFGGSQSDGGTSGNAIRGIAADNPLLDTFMNAANVAFGGSGRR</sequence>
<keyword evidence="6" id="KW-1185">Reference proteome</keyword>
<evidence type="ECO:0000313" key="6">
    <source>
        <dbReference type="Proteomes" id="UP000612899"/>
    </source>
</evidence>
<dbReference type="InterPro" id="IPR022385">
    <property type="entry name" value="Rhs_assc_core"/>
</dbReference>
<dbReference type="NCBIfam" id="TIGR01443">
    <property type="entry name" value="intein_Cterm"/>
    <property type="match status" value="1"/>
</dbReference>
<organism evidence="5 6">
    <name type="scientific">Rhizocola hellebori</name>
    <dbReference type="NCBI Taxonomy" id="1392758"/>
    <lineage>
        <taxon>Bacteria</taxon>
        <taxon>Bacillati</taxon>
        <taxon>Actinomycetota</taxon>
        <taxon>Actinomycetes</taxon>
        <taxon>Micromonosporales</taxon>
        <taxon>Micromonosporaceae</taxon>
        <taxon>Rhizocola</taxon>
    </lineage>
</organism>
<dbReference type="CDD" id="cd00081">
    <property type="entry name" value="Hint"/>
    <property type="match status" value="1"/>
</dbReference>
<keyword evidence="3" id="KW-0812">Transmembrane</keyword>
<dbReference type="Proteomes" id="UP000612899">
    <property type="component" value="Unassembled WGS sequence"/>
</dbReference>
<dbReference type="InterPro" id="IPR030934">
    <property type="entry name" value="Intein_C"/>
</dbReference>
<dbReference type="InterPro" id="IPR050708">
    <property type="entry name" value="T6SS_VgrG/RHS"/>
</dbReference>
<comment type="caution">
    <text evidence="5">The sequence shown here is derived from an EMBL/GenBank/DDBJ whole genome shotgun (WGS) entry which is preliminary data.</text>
</comment>
<evidence type="ECO:0000256" key="3">
    <source>
        <dbReference type="SAM" id="Phobius"/>
    </source>
</evidence>
<dbReference type="SUPFAM" id="SSF51294">
    <property type="entry name" value="Hedgehog/intein (Hint) domain"/>
    <property type="match status" value="1"/>
</dbReference>
<evidence type="ECO:0000259" key="4">
    <source>
        <dbReference type="SMART" id="SM00306"/>
    </source>
</evidence>
<dbReference type="NCBIfam" id="TIGR01643">
    <property type="entry name" value="YD_repeat_2x"/>
    <property type="match status" value="4"/>
</dbReference>
<dbReference type="Gene3D" id="2.170.16.10">
    <property type="entry name" value="Hedgehog/Intein (Hint) domain"/>
    <property type="match status" value="1"/>
</dbReference>
<protein>
    <recommendedName>
        <fullName evidence="4">Hint domain-containing protein</fullName>
    </recommendedName>
</protein>
<gene>
    <name evidence="5" type="ORF">Rhe02_35650</name>
</gene>
<name>A0A8J3Q954_9ACTN</name>
<accession>A0A8J3Q954</accession>
<dbReference type="InterPro" id="IPR003587">
    <property type="entry name" value="Hint_dom_N"/>
</dbReference>
<proteinExistence type="predicted"/>
<dbReference type="NCBIfam" id="TIGR03696">
    <property type="entry name" value="Rhs_assc_core"/>
    <property type="match status" value="1"/>
</dbReference>
<evidence type="ECO:0000313" key="5">
    <source>
        <dbReference type="EMBL" id="GIH05498.1"/>
    </source>
</evidence>
<keyword evidence="3" id="KW-0472">Membrane</keyword>
<dbReference type="Gene3D" id="2.180.10.10">
    <property type="entry name" value="RHS repeat-associated core"/>
    <property type="match status" value="1"/>
</dbReference>
<feature type="domain" description="Hint" evidence="4">
    <location>
        <begin position="1002"/>
        <end position="1120"/>
    </location>
</feature>
<dbReference type="InterPro" id="IPR056823">
    <property type="entry name" value="TEN-like_YD-shell"/>
</dbReference>
<keyword evidence="3" id="KW-1133">Transmembrane helix</keyword>
<feature type="transmembrane region" description="Helical" evidence="3">
    <location>
        <begin position="843"/>
        <end position="865"/>
    </location>
</feature>
<dbReference type="EMBL" id="BONY01000019">
    <property type="protein sequence ID" value="GIH05498.1"/>
    <property type="molecule type" value="Genomic_DNA"/>
</dbReference>
<keyword evidence="1" id="KW-0677">Repeat</keyword>
<feature type="region of interest" description="Disordered" evidence="2">
    <location>
        <begin position="1066"/>
        <end position="1093"/>
    </location>
</feature>